<dbReference type="CDD" id="cd02440">
    <property type="entry name" value="AdoMet_MTases"/>
    <property type="match status" value="1"/>
</dbReference>
<evidence type="ECO:0000256" key="2">
    <source>
        <dbReference type="ARBA" id="ARBA00022679"/>
    </source>
</evidence>
<dbReference type="GO" id="GO:0032259">
    <property type="term" value="P:methylation"/>
    <property type="evidence" value="ECO:0007669"/>
    <property type="project" value="UniProtKB-KW"/>
</dbReference>
<comment type="caution">
    <text evidence="4">The sequence shown here is derived from an EMBL/GenBank/DDBJ whole genome shotgun (WGS) entry which is preliminary data.</text>
</comment>
<evidence type="ECO:0000313" key="5">
    <source>
        <dbReference type="Proteomes" id="UP000799444"/>
    </source>
</evidence>
<feature type="domain" description="Methyltransferase" evidence="3">
    <location>
        <begin position="42"/>
        <end position="137"/>
    </location>
</feature>
<dbReference type="GO" id="GO:0030798">
    <property type="term" value="F:trans-aconitate 2-methyltransferase activity"/>
    <property type="evidence" value="ECO:0007669"/>
    <property type="project" value="InterPro"/>
</dbReference>
<organism evidence="4 5">
    <name type="scientific">Polyplosphaeria fusca</name>
    <dbReference type="NCBI Taxonomy" id="682080"/>
    <lineage>
        <taxon>Eukaryota</taxon>
        <taxon>Fungi</taxon>
        <taxon>Dikarya</taxon>
        <taxon>Ascomycota</taxon>
        <taxon>Pezizomycotina</taxon>
        <taxon>Dothideomycetes</taxon>
        <taxon>Pleosporomycetidae</taxon>
        <taxon>Pleosporales</taxon>
        <taxon>Tetraplosphaeriaceae</taxon>
        <taxon>Polyplosphaeria</taxon>
    </lineage>
</organism>
<dbReference type="Gene3D" id="3.40.50.150">
    <property type="entry name" value="Vaccinia Virus protein VP39"/>
    <property type="match status" value="1"/>
</dbReference>
<evidence type="ECO:0000259" key="3">
    <source>
        <dbReference type="Pfam" id="PF13649"/>
    </source>
</evidence>
<gene>
    <name evidence="4" type="ORF">EJ04DRAFT_565297</name>
</gene>
<dbReference type="Proteomes" id="UP000799444">
    <property type="component" value="Unassembled WGS sequence"/>
</dbReference>
<dbReference type="Gene3D" id="1.10.150.290">
    <property type="entry name" value="S-adenosyl-L-methionine-dependent methyltransferases"/>
    <property type="match status" value="1"/>
</dbReference>
<keyword evidence="5" id="KW-1185">Reference proteome</keyword>
<dbReference type="Pfam" id="PF13649">
    <property type="entry name" value="Methyltransf_25"/>
    <property type="match status" value="1"/>
</dbReference>
<evidence type="ECO:0000313" key="4">
    <source>
        <dbReference type="EMBL" id="KAF2733263.1"/>
    </source>
</evidence>
<dbReference type="SUPFAM" id="SSF53335">
    <property type="entry name" value="S-adenosyl-L-methionine-dependent methyltransferases"/>
    <property type="match status" value="1"/>
</dbReference>
<dbReference type="AlphaFoldDB" id="A0A9P4QSX5"/>
<dbReference type="EMBL" id="ML996164">
    <property type="protein sequence ID" value="KAF2733263.1"/>
    <property type="molecule type" value="Genomic_DNA"/>
</dbReference>
<dbReference type="InterPro" id="IPR041698">
    <property type="entry name" value="Methyltransf_25"/>
</dbReference>
<dbReference type="PANTHER" id="PTHR43861:SF1">
    <property type="entry name" value="TRANS-ACONITATE 2-METHYLTRANSFERASE"/>
    <property type="match status" value="1"/>
</dbReference>
<dbReference type="InterPro" id="IPR029063">
    <property type="entry name" value="SAM-dependent_MTases_sf"/>
</dbReference>
<name>A0A9P4QSX5_9PLEO</name>
<keyword evidence="1 4" id="KW-0489">Methyltransferase</keyword>
<keyword evidence="2" id="KW-0808">Transferase</keyword>
<protein>
    <submittedName>
        <fullName evidence="4">S-adenosyl-L-methionine-dependent methyltransferase</fullName>
    </submittedName>
</protein>
<dbReference type="InterPro" id="IPR023149">
    <property type="entry name" value="Trans_acon_MeTrfase_C"/>
</dbReference>
<evidence type="ECO:0000256" key="1">
    <source>
        <dbReference type="ARBA" id="ARBA00022603"/>
    </source>
</evidence>
<accession>A0A9P4QSX5</accession>
<reference evidence="4" key="1">
    <citation type="journal article" date="2020" name="Stud. Mycol.">
        <title>101 Dothideomycetes genomes: a test case for predicting lifestyles and emergence of pathogens.</title>
        <authorList>
            <person name="Haridas S."/>
            <person name="Albert R."/>
            <person name="Binder M."/>
            <person name="Bloem J."/>
            <person name="Labutti K."/>
            <person name="Salamov A."/>
            <person name="Andreopoulos B."/>
            <person name="Baker S."/>
            <person name="Barry K."/>
            <person name="Bills G."/>
            <person name="Bluhm B."/>
            <person name="Cannon C."/>
            <person name="Castanera R."/>
            <person name="Culley D."/>
            <person name="Daum C."/>
            <person name="Ezra D."/>
            <person name="Gonzalez J."/>
            <person name="Henrissat B."/>
            <person name="Kuo A."/>
            <person name="Liang C."/>
            <person name="Lipzen A."/>
            <person name="Lutzoni F."/>
            <person name="Magnuson J."/>
            <person name="Mondo S."/>
            <person name="Nolan M."/>
            <person name="Ohm R."/>
            <person name="Pangilinan J."/>
            <person name="Park H.-J."/>
            <person name="Ramirez L."/>
            <person name="Alfaro M."/>
            <person name="Sun H."/>
            <person name="Tritt A."/>
            <person name="Yoshinaga Y."/>
            <person name="Zwiers L.-H."/>
            <person name="Turgeon B."/>
            <person name="Goodwin S."/>
            <person name="Spatafora J."/>
            <person name="Crous P."/>
            <person name="Grigoriev I."/>
        </authorList>
    </citation>
    <scope>NUCLEOTIDE SEQUENCE</scope>
    <source>
        <strain evidence="4">CBS 125425</strain>
    </source>
</reference>
<dbReference type="PANTHER" id="PTHR43861">
    <property type="entry name" value="TRANS-ACONITATE 2-METHYLTRANSFERASE-RELATED"/>
    <property type="match status" value="1"/>
</dbReference>
<dbReference type="OrthoDB" id="66144at2759"/>
<proteinExistence type="predicted"/>
<sequence length="282" mass="30617">MAPKKPDWSATQYLKFSSQRTRPVHDLLAQCLPHLSSPSPRIYDLGCGPGNSTSALLSAFPSASITGIDRSPDMLSRARSDPALSGVAFEEGDLGSWRVPKGEGVGLVFSNAAMHWLRSSVRVAVVRGLLEGLGRGGVFAMQVPDNYGQASHVAMRRVARMEGRAWSAAFEGAGVGEVGVETRPDLDPVEGPRVWFEALGGLGDVDVWRTEYQHVLGGVGEIVEWVKGSGLQPYLERMEGDEGARRAFLEEYERVLGEVYEVGEGGRVVLGYMRLFIVAVRK</sequence>